<evidence type="ECO:0000313" key="4">
    <source>
        <dbReference type="Proteomes" id="UP001595583"/>
    </source>
</evidence>
<comment type="caution">
    <text evidence="3">The sequence shown here is derived from an EMBL/GenBank/DDBJ whole genome shotgun (WGS) entry which is preliminary data.</text>
</comment>
<dbReference type="Pfam" id="PF02604">
    <property type="entry name" value="PhdYeFM_antitox"/>
    <property type="match status" value="1"/>
</dbReference>
<sequence>MGMVNMLEAKTTLSELVEAVESGAEKEIIIARDGKPAAKLVPVEAPKKKLRLGVLAGKYPPMDFDAFQAMDAEIEAMFLGEEK</sequence>
<keyword evidence="4" id="KW-1185">Reference proteome</keyword>
<comment type="similarity">
    <text evidence="1 2">Belongs to the phD/YefM antitoxin family.</text>
</comment>
<evidence type="ECO:0000313" key="3">
    <source>
        <dbReference type="EMBL" id="MFC3208631.1"/>
    </source>
</evidence>
<reference evidence="4" key="1">
    <citation type="journal article" date="2019" name="Int. J. Syst. Evol. Microbiol.">
        <title>The Global Catalogue of Microorganisms (GCM) 10K type strain sequencing project: providing services to taxonomists for standard genome sequencing and annotation.</title>
        <authorList>
            <consortium name="The Broad Institute Genomics Platform"/>
            <consortium name="The Broad Institute Genome Sequencing Center for Infectious Disease"/>
            <person name="Wu L."/>
            <person name="Ma J."/>
        </authorList>
    </citation>
    <scope>NUCLEOTIDE SEQUENCE [LARGE SCALE GENOMIC DNA]</scope>
    <source>
        <strain evidence="4">KCTC 52165</strain>
    </source>
</reference>
<dbReference type="InterPro" id="IPR006442">
    <property type="entry name" value="Antitoxin_Phd/YefM"/>
</dbReference>
<dbReference type="Proteomes" id="UP001595583">
    <property type="component" value="Unassembled WGS sequence"/>
</dbReference>
<evidence type="ECO:0000256" key="2">
    <source>
        <dbReference type="RuleBase" id="RU362080"/>
    </source>
</evidence>
<dbReference type="RefSeq" id="WP_378224195.1">
    <property type="nucleotide sequence ID" value="NZ_JBHRTK010000028.1"/>
</dbReference>
<name>A0ABV7KHY0_9HYPH</name>
<dbReference type="Gene3D" id="3.40.1620.10">
    <property type="entry name" value="YefM-like domain"/>
    <property type="match status" value="1"/>
</dbReference>
<protein>
    <recommendedName>
        <fullName evidence="2">Antitoxin</fullName>
    </recommendedName>
</protein>
<comment type="function">
    <text evidence="2">Antitoxin component of a type II toxin-antitoxin (TA) system.</text>
</comment>
<dbReference type="EMBL" id="JBHRTK010000028">
    <property type="protein sequence ID" value="MFC3208631.1"/>
    <property type="molecule type" value="Genomic_DNA"/>
</dbReference>
<organism evidence="3 4">
    <name type="scientific">Aquamicrobium soli</name>
    <dbReference type="NCBI Taxonomy" id="1811518"/>
    <lineage>
        <taxon>Bacteria</taxon>
        <taxon>Pseudomonadati</taxon>
        <taxon>Pseudomonadota</taxon>
        <taxon>Alphaproteobacteria</taxon>
        <taxon>Hyphomicrobiales</taxon>
        <taxon>Phyllobacteriaceae</taxon>
        <taxon>Aquamicrobium</taxon>
    </lineage>
</organism>
<proteinExistence type="inferred from homology"/>
<gene>
    <name evidence="3" type="ORF">ACFOHJ_20635</name>
</gene>
<dbReference type="SUPFAM" id="SSF143120">
    <property type="entry name" value="YefM-like"/>
    <property type="match status" value="1"/>
</dbReference>
<evidence type="ECO:0000256" key="1">
    <source>
        <dbReference type="ARBA" id="ARBA00009981"/>
    </source>
</evidence>
<dbReference type="InterPro" id="IPR036165">
    <property type="entry name" value="YefM-like_sf"/>
</dbReference>
<dbReference type="NCBIfam" id="TIGR01552">
    <property type="entry name" value="phd_fam"/>
    <property type="match status" value="1"/>
</dbReference>
<accession>A0ABV7KHY0</accession>